<keyword evidence="1" id="KW-0472">Membrane</keyword>
<feature type="transmembrane region" description="Helical" evidence="1">
    <location>
        <begin position="174"/>
        <end position="193"/>
    </location>
</feature>
<dbReference type="EMBL" id="CP012622">
    <property type="protein sequence ID" value="ALD66092.1"/>
    <property type="molecule type" value="Genomic_DNA"/>
</dbReference>
<feature type="transmembrane region" description="Helical" evidence="1">
    <location>
        <begin position="21"/>
        <end position="44"/>
    </location>
</feature>
<feature type="transmembrane region" description="Helical" evidence="1">
    <location>
        <begin position="548"/>
        <end position="569"/>
    </location>
</feature>
<dbReference type="AlphaFoldDB" id="A0A0M4JW37"/>
<proteinExistence type="predicted"/>
<feature type="transmembrane region" description="Helical" evidence="1">
    <location>
        <begin position="146"/>
        <end position="167"/>
    </location>
</feature>
<evidence type="ECO:0000256" key="1">
    <source>
        <dbReference type="SAM" id="Phobius"/>
    </source>
</evidence>
<sequence length="575" mass="67686">MKKIPFSVMFKMNLGLLLIDKALLILSILSIIMGFSVNTVFIIMKTNADFITFYNFFFLFFTGAFWIIITMRLVFLFLYSKIEDKTIYIISVHQISRKKIFISQWSVMIMFSITLSLINFLMINIISLIVNLDINLVVFRTTLVHFIYTIFISICLINFFTLLSLLLKSSITTILITLMLAATFISSLPYQFLKNSEKLNNISFNSNVGTPYVSKIDNVYNVFDLQHNIKNGYIKYPNLSKHINDYFVENQFRKDQFSSSSNLKLRYDFWNSLGVINNKSVDINSSDLTIKSLPKQWTNPEIIQGSKVELNLTFNYLFYSVEEIESIIVNMEDGSKEKIILIELIEFTKSINSFYIDDFSFQNETRDVFGDMVSLKQGYIKSKNGSQETVYNESNLKNSYQLHFIDGLDGVQFQNSKESKELFEDNLYNPLYLSVRLLENYFINYTSDFVIFNNYKVNTTSEEWKKYSKLRTGYNIFYMFNFIGSTMSIYTNYSGLSYDDIWFDPSQKSNIDLIGQQNIFLNYHTYTFKLDENNKMRPDSYNNYIKSYWFLFFQLFIASINFTFGIYFFNRKDLT</sequence>
<dbReference type="OrthoDB" id="391549at2"/>
<gene>
    <name evidence="2" type="ORF">SCANT_v1c01820</name>
</gene>
<accession>A0A0M4JW37</accession>
<protein>
    <submittedName>
        <fullName evidence="2">Uncharacterized protein</fullName>
    </submittedName>
</protein>
<dbReference type="RefSeq" id="WP_053945866.1">
    <property type="nucleotide sequence ID" value="NZ_CP012622.1"/>
</dbReference>
<dbReference type="KEGG" id="scj:SCANT_v1c01820"/>
<name>A0A0M4JW37_9MOLU</name>
<dbReference type="PATRIC" id="fig|362837.3.peg.183"/>
<dbReference type="Proteomes" id="UP000063919">
    <property type="component" value="Chromosome"/>
</dbReference>
<feature type="transmembrane region" description="Helical" evidence="1">
    <location>
        <begin position="56"/>
        <end position="79"/>
    </location>
</feature>
<feature type="transmembrane region" description="Helical" evidence="1">
    <location>
        <begin position="100"/>
        <end position="126"/>
    </location>
</feature>
<keyword evidence="1" id="KW-0812">Transmembrane</keyword>
<organism evidence="2 3">
    <name type="scientific">Spiroplasma cantharicola</name>
    <dbReference type="NCBI Taxonomy" id="362837"/>
    <lineage>
        <taxon>Bacteria</taxon>
        <taxon>Bacillati</taxon>
        <taxon>Mycoplasmatota</taxon>
        <taxon>Mollicutes</taxon>
        <taxon>Entomoplasmatales</taxon>
        <taxon>Spiroplasmataceae</taxon>
        <taxon>Spiroplasma</taxon>
    </lineage>
</organism>
<evidence type="ECO:0000313" key="2">
    <source>
        <dbReference type="EMBL" id="ALD66092.1"/>
    </source>
</evidence>
<keyword evidence="1" id="KW-1133">Transmembrane helix</keyword>
<reference evidence="2 3" key="1">
    <citation type="journal article" date="2015" name="Genome Announc.">
        <title>Complete Genome Sequence of Spiroplasma cantharicola CC-1T (DSM 21588), a Bacterium Isolated from Soldier Beetle (Cantharis carolinus).</title>
        <authorList>
            <person name="Lo W.S."/>
            <person name="Liu P.Y."/>
            <person name="Kuo C.H."/>
        </authorList>
    </citation>
    <scope>NUCLEOTIDE SEQUENCE [LARGE SCALE GENOMIC DNA]</scope>
    <source>
        <strain evidence="2 3">CC-1</strain>
    </source>
</reference>
<keyword evidence="3" id="KW-1185">Reference proteome</keyword>
<dbReference type="STRING" id="362837.SCANT_v1c01820"/>
<evidence type="ECO:0000313" key="3">
    <source>
        <dbReference type="Proteomes" id="UP000063919"/>
    </source>
</evidence>